<name>A0A7V8U8D6_9SPHN</name>
<feature type="transmembrane region" description="Helical" evidence="6">
    <location>
        <begin position="462"/>
        <end position="479"/>
    </location>
</feature>
<evidence type="ECO:0000256" key="6">
    <source>
        <dbReference type="SAM" id="Phobius"/>
    </source>
</evidence>
<dbReference type="RefSeq" id="WP_181266937.1">
    <property type="nucleotide sequence ID" value="NZ_BAAAGB010000001.1"/>
</dbReference>
<feature type="transmembrane region" description="Helical" evidence="6">
    <location>
        <begin position="269"/>
        <end position="290"/>
    </location>
</feature>
<dbReference type="InterPro" id="IPR000537">
    <property type="entry name" value="UbiA_prenyltransferase"/>
</dbReference>
<keyword evidence="2" id="KW-1003">Cell membrane</keyword>
<evidence type="ECO:0000256" key="3">
    <source>
        <dbReference type="ARBA" id="ARBA00022692"/>
    </source>
</evidence>
<organism evidence="7 8">
    <name type="scientific">Sphingomonas ursincola</name>
    <dbReference type="NCBI Taxonomy" id="56361"/>
    <lineage>
        <taxon>Bacteria</taxon>
        <taxon>Pseudomonadati</taxon>
        <taxon>Pseudomonadota</taxon>
        <taxon>Alphaproteobacteria</taxon>
        <taxon>Sphingomonadales</taxon>
        <taxon>Sphingomonadaceae</taxon>
        <taxon>Sphingomonas</taxon>
    </lineage>
</organism>
<evidence type="ECO:0000313" key="8">
    <source>
        <dbReference type="Proteomes" id="UP000589292"/>
    </source>
</evidence>
<dbReference type="Pfam" id="PF12710">
    <property type="entry name" value="HAD"/>
    <property type="match status" value="1"/>
</dbReference>
<dbReference type="PANTHER" id="PTHR11048">
    <property type="entry name" value="PRENYLTRANSFERASES"/>
    <property type="match status" value="1"/>
</dbReference>
<dbReference type="SUPFAM" id="SSF56784">
    <property type="entry name" value="HAD-like"/>
    <property type="match status" value="1"/>
</dbReference>
<dbReference type="CDD" id="cd13963">
    <property type="entry name" value="PT_UbiA_2"/>
    <property type="match status" value="1"/>
</dbReference>
<accession>A0A7V8U8D6</accession>
<evidence type="ECO:0000256" key="5">
    <source>
        <dbReference type="ARBA" id="ARBA00023136"/>
    </source>
</evidence>
<feature type="transmembrane region" description="Helical" evidence="6">
    <location>
        <begin position="391"/>
        <end position="413"/>
    </location>
</feature>
<sequence length="480" mass="51960">MSIANWNPAKLTLVVDLDDTLIRTDSLLENFWGAWSVRWHTPLEAVRTLARGKVALKQKLGEISRVDPARLPYNPHVLEMIEQWRARGGRTALVTGATQQMADAVAGHLGLFDAAYGSKDGINLTGARKAQFLEQTYGPAGYSYIGDAPADFAVWQGAAAAVTINSSKAFQARVEKLVADATHLPADRAGLRDYLEAMRPHQWLKNVLVFLPMLAAHALDLATALQAVLAFVAFSLVASATYILNDLLDLSADRAHPRKCQRPFASGRVRLIHGTWMVPLLALAGAATALAGGIELFAVLLIYAGVTLLYSVKLKRLAMIDICALALLYTLRVLAGSAATGIPSSLWLLAFATFFFFSLAAVKRYAELVDGAASGRTMATGRGYQVDDRIIVGNIMVSSGLVSVLVLALYANSEPVQTLYHYPEFLWGVCLVLLFWTNRIALLTHRGEMHDDPVVFAMRDRVSLCCGLVVGLLALAGALA</sequence>
<dbReference type="AlphaFoldDB" id="A0A7V8U8D6"/>
<dbReference type="GO" id="GO:0005886">
    <property type="term" value="C:plasma membrane"/>
    <property type="evidence" value="ECO:0007669"/>
    <property type="project" value="TreeGrafter"/>
</dbReference>
<gene>
    <name evidence="7" type="ORF">FG486_06220</name>
</gene>
<reference evidence="7 8" key="1">
    <citation type="journal article" date="1994" name="Int. J. Syst. Bacteriol.">
        <title>Phylogenetic positions of novel aerobic, bacteriochlorophyll a-containing bacteria and description of Roseococcus thiosulfatophilus gen. nov., sp. nov., Erythromicrobium ramosum gen. nov., sp. nov., and Erythrobacter litoralis sp. nov.</title>
        <authorList>
            <person name="Yurkov V."/>
            <person name="Stackebrandt E."/>
            <person name="Holmes A."/>
            <person name="Fuerst J.A."/>
            <person name="Hugenholtz P."/>
            <person name="Golecki J."/>
            <person name="Gad'on N."/>
            <person name="Gorlenko V.M."/>
            <person name="Kompantseva E.I."/>
            <person name="Drews G."/>
        </authorList>
    </citation>
    <scope>NUCLEOTIDE SEQUENCE [LARGE SCALE GENOMIC DNA]</scope>
    <source>
        <strain evidence="7 8">KR-99</strain>
    </source>
</reference>
<protein>
    <submittedName>
        <fullName evidence="7">UbiA family prenyltransferase</fullName>
    </submittedName>
</protein>
<feature type="transmembrane region" description="Helical" evidence="6">
    <location>
        <begin position="319"/>
        <end position="339"/>
    </location>
</feature>
<dbReference type="InterPro" id="IPR023214">
    <property type="entry name" value="HAD_sf"/>
</dbReference>
<evidence type="ECO:0000256" key="1">
    <source>
        <dbReference type="ARBA" id="ARBA00004141"/>
    </source>
</evidence>
<keyword evidence="4 6" id="KW-1133">Transmembrane helix</keyword>
<comment type="subcellular location">
    <subcellularLocation>
        <location evidence="1">Membrane</location>
        <topology evidence="1">Multi-pass membrane protein</topology>
    </subcellularLocation>
</comment>
<dbReference type="InterPro" id="IPR039653">
    <property type="entry name" value="Prenyltransferase"/>
</dbReference>
<comment type="caution">
    <text evidence="7">The sequence shown here is derived from an EMBL/GenBank/DDBJ whole genome shotgun (WGS) entry which is preliminary data.</text>
</comment>
<dbReference type="GO" id="GO:0016765">
    <property type="term" value="F:transferase activity, transferring alkyl or aryl (other than methyl) groups"/>
    <property type="evidence" value="ECO:0007669"/>
    <property type="project" value="InterPro"/>
</dbReference>
<feature type="transmembrane region" description="Helical" evidence="6">
    <location>
        <begin position="225"/>
        <end position="248"/>
    </location>
</feature>
<keyword evidence="7" id="KW-0808">Transferase</keyword>
<dbReference type="NCBIfam" id="NF006088">
    <property type="entry name" value="PRK08238.1"/>
    <property type="match status" value="1"/>
</dbReference>
<keyword evidence="8" id="KW-1185">Reference proteome</keyword>
<dbReference type="Gene3D" id="3.40.50.1000">
    <property type="entry name" value="HAD superfamily/HAD-like"/>
    <property type="match status" value="1"/>
</dbReference>
<dbReference type="InterPro" id="IPR036412">
    <property type="entry name" value="HAD-like_sf"/>
</dbReference>
<evidence type="ECO:0000313" key="7">
    <source>
        <dbReference type="EMBL" id="MBA1373928.1"/>
    </source>
</evidence>
<dbReference type="EMBL" id="VDES01000002">
    <property type="protein sequence ID" value="MBA1373928.1"/>
    <property type="molecule type" value="Genomic_DNA"/>
</dbReference>
<feature type="transmembrane region" description="Helical" evidence="6">
    <location>
        <begin position="425"/>
        <end position="442"/>
    </location>
</feature>
<dbReference type="GO" id="GO:0009247">
    <property type="term" value="P:glycolipid biosynthetic process"/>
    <property type="evidence" value="ECO:0007669"/>
    <property type="project" value="TreeGrafter"/>
</dbReference>
<dbReference type="Proteomes" id="UP000589292">
    <property type="component" value="Unassembled WGS sequence"/>
</dbReference>
<feature type="transmembrane region" description="Helical" evidence="6">
    <location>
        <begin position="345"/>
        <end position="362"/>
    </location>
</feature>
<dbReference type="Gene3D" id="1.10.357.140">
    <property type="entry name" value="UbiA prenyltransferase"/>
    <property type="match status" value="1"/>
</dbReference>
<keyword evidence="5 6" id="KW-0472">Membrane</keyword>
<keyword evidence="3 6" id="KW-0812">Transmembrane</keyword>
<evidence type="ECO:0000256" key="2">
    <source>
        <dbReference type="ARBA" id="ARBA00022475"/>
    </source>
</evidence>
<feature type="transmembrane region" description="Helical" evidence="6">
    <location>
        <begin position="296"/>
        <end position="312"/>
    </location>
</feature>
<evidence type="ECO:0000256" key="4">
    <source>
        <dbReference type="ARBA" id="ARBA00022989"/>
    </source>
</evidence>
<dbReference type="InterPro" id="IPR044878">
    <property type="entry name" value="UbiA_sf"/>
</dbReference>
<dbReference type="PANTHER" id="PTHR11048:SF5">
    <property type="entry name" value="DECAPRENYL-PHOSPHATE PHOSPHORIBOSYLTRANSFERASE"/>
    <property type="match status" value="1"/>
</dbReference>
<dbReference type="Pfam" id="PF01040">
    <property type="entry name" value="UbiA"/>
    <property type="match status" value="1"/>
</dbReference>
<proteinExistence type="predicted"/>